<comment type="caution">
    <text evidence="9">The sequence shown here is derived from an EMBL/GenBank/DDBJ whole genome shotgun (WGS) entry which is preliminary data.</text>
</comment>
<dbReference type="InterPro" id="IPR042242">
    <property type="entry name" value="RecO_C"/>
</dbReference>
<dbReference type="HAMAP" id="MF_00201">
    <property type="entry name" value="RecO"/>
    <property type="match status" value="1"/>
</dbReference>
<dbReference type="Gene3D" id="2.40.50.140">
    <property type="entry name" value="Nucleic acid-binding proteins"/>
    <property type="match status" value="1"/>
</dbReference>
<feature type="domain" description="DNA replication/recombination mediator RecO N-terminal" evidence="8">
    <location>
        <begin position="1"/>
        <end position="77"/>
    </location>
</feature>
<keyword evidence="4 7" id="KW-0233">DNA recombination</keyword>
<dbReference type="InterPro" id="IPR003717">
    <property type="entry name" value="RecO"/>
</dbReference>
<organism evidence="9 10">
    <name type="scientific">Bacillus aerolatus</name>
    <dbReference type="NCBI Taxonomy" id="2653354"/>
    <lineage>
        <taxon>Bacteria</taxon>
        <taxon>Bacillati</taxon>
        <taxon>Bacillota</taxon>
        <taxon>Bacilli</taxon>
        <taxon>Bacillales</taxon>
        <taxon>Bacillaceae</taxon>
        <taxon>Bacillus</taxon>
    </lineage>
</organism>
<keyword evidence="10" id="KW-1185">Reference proteome</keyword>
<accession>A0A6I1FN94</accession>
<comment type="function">
    <text evidence="7">Involved in DNA repair and RecF pathway recombination.</text>
</comment>
<keyword evidence="5 7" id="KW-0234">DNA repair</keyword>
<dbReference type="AlphaFoldDB" id="A0A6I1FN94"/>
<evidence type="ECO:0000256" key="7">
    <source>
        <dbReference type="HAMAP-Rule" id="MF_00201"/>
    </source>
</evidence>
<protein>
    <recommendedName>
        <fullName evidence="2 7">DNA repair protein RecO</fullName>
    </recommendedName>
    <alternativeName>
        <fullName evidence="6 7">Recombination protein O</fullName>
    </alternativeName>
</protein>
<evidence type="ECO:0000256" key="2">
    <source>
        <dbReference type="ARBA" id="ARBA00021310"/>
    </source>
</evidence>
<dbReference type="Proteomes" id="UP000429595">
    <property type="component" value="Unassembled WGS sequence"/>
</dbReference>
<dbReference type="PANTHER" id="PTHR33991:SF1">
    <property type="entry name" value="DNA REPAIR PROTEIN RECO"/>
    <property type="match status" value="1"/>
</dbReference>
<dbReference type="PANTHER" id="PTHR33991">
    <property type="entry name" value="DNA REPAIR PROTEIN RECO"/>
    <property type="match status" value="1"/>
</dbReference>
<dbReference type="Pfam" id="PF02565">
    <property type="entry name" value="RecO_C"/>
    <property type="match status" value="1"/>
</dbReference>
<gene>
    <name evidence="7 9" type="primary">recO</name>
    <name evidence="9" type="ORF">F9802_00880</name>
</gene>
<proteinExistence type="inferred from homology"/>
<dbReference type="InterPro" id="IPR037278">
    <property type="entry name" value="ARFGAP/RecO"/>
</dbReference>
<dbReference type="InterPro" id="IPR012340">
    <property type="entry name" value="NA-bd_OB-fold"/>
</dbReference>
<dbReference type="InterPro" id="IPR022572">
    <property type="entry name" value="DNA_rep/recomb_RecO_N"/>
</dbReference>
<evidence type="ECO:0000313" key="10">
    <source>
        <dbReference type="Proteomes" id="UP000429595"/>
    </source>
</evidence>
<dbReference type="Gene3D" id="1.20.1440.120">
    <property type="entry name" value="Recombination protein O, C-terminal domain"/>
    <property type="match status" value="1"/>
</dbReference>
<dbReference type="Pfam" id="PF11967">
    <property type="entry name" value="RecO_N"/>
    <property type="match status" value="1"/>
</dbReference>
<dbReference type="GO" id="GO:0043590">
    <property type="term" value="C:bacterial nucleoid"/>
    <property type="evidence" value="ECO:0007669"/>
    <property type="project" value="TreeGrafter"/>
</dbReference>
<dbReference type="GO" id="GO:0006302">
    <property type="term" value="P:double-strand break repair"/>
    <property type="evidence" value="ECO:0007669"/>
    <property type="project" value="TreeGrafter"/>
</dbReference>
<evidence type="ECO:0000259" key="8">
    <source>
        <dbReference type="Pfam" id="PF11967"/>
    </source>
</evidence>
<dbReference type="SUPFAM" id="SSF50249">
    <property type="entry name" value="Nucleic acid-binding proteins"/>
    <property type="match status" value="1"/>
</dbReference>
<evidence type="ECO:0000256" key="1">
    <source>
        <dbReference type="ARBA" id="ARBA00007452"/>
    </source>
</evidence>
<evidence type="ECO:0000256" key="5">
    <source>
        <dbReference type="ARBA" id="ARBA00023204"/>
    </source>
</evidence>
<evidence type="ECO:0000256" key="4">
    <source>
        <dbReference type="ARBA" id="ARBA00023172"/>
    </source>
</evidence>
<dbReference type="SUPFAM" id="SSF57863">
    <property type="entry name" value="ArfGap/RecO-like zinc finger"/>
    <property type="match status" value="1"/>
</dbReference>
<keyword evidence="3 7" id="KW-0227">DNA damage</keyword>
<evidence type="ECO:0000256" key="6">
    <source>
        <dbReference type="ARBA" id="ARBA00033409"/>
    </source>
</evidence>
<dbReference type="EMBL" id="WEIO01000001">
    <property type="protein sequence ID" value="KAB7708737.1"/>
    <property type="molecule type" value="Genomic_DNA"/>
</dbReference>
<dbReference type="GO" id="GO:0006310">
    <property type="term" value="P:DNA recombination"/>
    <property type="evidence" value="ECO:0007669"/>
    <property type="project" value="UniProtKB-UniRule"/>
</dbReference>
<evidence type="ECO:0000256" key="3">
    <source>
        <dbReference type="ARBA" id="ARBA00022763"/>
    </source>
</evidence>
<sequence>MLQKIEGIVIRTSNYGETNKIVTIFTREKGKLAFMARGAKKPNSRLSSVTQPFTHGSFLAHSGSGLGTLQQGEMLSSMRHIREDLMATAYAAYMAELLDKSTEEKQPNPYLYEFFEQSLHYLNEGYDAEILTNIFEMKMLQVIGLRPELSSCVNCGSQEGRFAFSIRENGLLCHRCFDIDPYLLPLSPAAVKLLRLFYFFDLSRLGSINVKEETKKELRAAISMYYDEYSGLYLKSRRFLDQMEKMQAMLGEKKDDD</sequence>
<evidence type="ECO:0000313" key="9">
    <source>
        <dbReference type="EMBL" id="KAB7708737.1"/>
    </source>
</evidence>
<comment type="similarity">
    <text evidence="1 7">Belongs to the RecO family.</text>
</comment>
<reference evidence="9 10" key="1">
    <citation type="submission" date="2019-10" db="EMBL/GenBank/DDBJ databases">
        <title>Bacillus aerolatum sp. nov., isolated from bioaerosol of sport playgrounds.</title>
        <authorList>
            <person name="Chen P."/>
            <person name="Zhang G."/>
        </authorList>
    </citation>
    <scope>NUCLEOTIDE SEQUENCE [LARGE SCALE GENOMIC DNA]</scope>
    <source>
        <strain evidence="9 10">CX253</strain>
    </source>
</reference>
<dbReference type="RefSeq" id="WP_152149264.1">
    <property type="nucleotide sequence ID" value="NZ_WEIO01000001.1"/>
</dbReference>
<dbReference type="NCBIfam" id="TIGR00613">
    <property type="entry name" value="reco"/>
    <property type="match status" value="1"/>
</dbReference>
<name>A0A6I1FN94_9BACI</name>